<comment type="caution">
    <text evidence="1">The sequence shown here is derived from an EMBL/GenBank/DDBJ whole genome shotgun (WGS) entry which is preliminary data.</text>
</comment>
<keyword evidence="2" id="KW-1185">Reference proteome</keyword>
<gene>
    <name evidence="1" type="ORF">Fot_41151</name>
</gene>
<dbReference type="EMBL" id="JBFOLJ010000012">
    <property type="protein sequence ID" value="KAL2487859.1"/>
    <property type="molecule type" value="Genomic_DNA"/>
</dbReference>
<dbReference type="AlphaFoldDB" id="A0ABD1RIH5"/>
<organism evidence="1 2">
    <name type="scientific">Forsythia ovata</name>
    <dbReference type="NCBI Taxonomy" id="205694"/>
    <lineage>
        <taxon>Eukaryota</taxon>
        <taxon>Viridiplantae</taxon>
        <taxon>Streptophyta</taxon>
        <taxon>Embryophyta</taxon>
        <taxon>Tracheophyta</taxon>
        <taxon>Spermatophyta</taxon>
        <taxon>Magnoliopsida</taxon>
        <taxon>eudicotyledons</taxon>
        <taxon>Gunneridae</taxon>
        <taxon>Pentapetalae</taxon>
        <taxon>asterids</taxon>
        <taxon>lamiids</taxon>
        <taxon>Lamiales</taxon>
        <taxon>Oleaceae</taxon>
        <taxon>Forsythieae</taxon>
        <taxon>Forsythia</taxon>
    </lineage>
</organism>
<reference evidence="2" key="1">
    <citation type="submission" date="2024-07" db="EMBL/GenBank/DDBJ databases">
        <title>Two chromosome-level genome assemblies of Korean endemic species Abeliophyllum distichum and Forsythia ovata (Oleaceae).</title>
        <authorList>
            <person name="Jang H."/>
        </authorList>
    </citation>
    <scope>NUCLEOTIDE SEQUENCE [LARGE SCALE GENOMIC DNA]</scope>
</reference>
<evidence type="ECO:0000313" key="2">
    <source>
        <dbReference type="Proteomes" id="UP001604277"/>
    </source>
</evidence>
<sequence length="115" mass="13471">MNLLQSNGIVRKSKPKERKRQIGKLLKELYEPGNGYEVTGSYSIWLLYWWHFAMRIVAFFSSPLVLIRSFLYNLSVHSHEIDHHFFASSNIEEPVHECNTKPNLLLNHRCLPSSD</sequence>
<evidence type="ECO:0000313" key="1">
    <source>
        <dbReference type="EMBL" id="KAL2487859.1"/>
    </source>
</evidence>
<proteinExistence type="predicted"/>
<dbReference type="Proteomes" id="UP001604277">
    <property type="component" value="Unassembled WGS sequence"/>
</dbReference>
<accession>A0ABD1RIH5</accession>
<protein>
    <submittedName>
        <fullName evidence="1">Uncharacterized protein</fullName>
    </submittedName>
</protein>
<name>A0ABD1RIH5_9LAMI</name>